<accession>A0A3M7Q9U0</accession>
<dbReference type="Proteomes" id="UP000276133">
    <property type="component" value="Unassembled WGS sequence"/>
</dbReference>
<evidence type="ECO:0000313" key="2">
    <source>
        <dbReference type="Proteomes" id="UP000276133"/>
    </source>
</evidence>
<reference evidence="1 2" key="1">
    <citation type="journal article" date="2018" name="Sci. Rep.">
        <title>Genomic signatures of local adaptation to the degree of environmental predictability in rotifers.</title>
        <authorList>
            <person name="Franch-Gras L."/>
            <person name="Hahn C."/>
            <person name="Garcia-Roger E.M."/>
            <person name="Carmona M.J."/>
            <person name="Serra M."/>
            <person name="Gomez A."/>
        </authorList>
    </citation>
    <scope>NUCLEOTIDE SEQUENCE [LARGE SCALE GENOMIC DNA]</scope>
    <source>
        <strain evidence="1">HYR1</strain>
    </source>
</reference>
<proteinExistence type="predicted"/>
<sequence length="71" mass="8270">MYDSENVLIFNEIMKIPKKILDASMNQIYANTFEKSCGKLLAFFLWNMLNENLACNINKYSIDKQNSISKI</sequence>
<dbReference type="EMBL" id="REGN01006808">
    <property type="protein sequence ID" value="RNA08227.1"/>
    <property type="molecule type" value="Genomic_DNA"/>
</dbReference>
<comment type="caution">
    <text evidence="1">The sequence shown here is derived from an EMBL/GenBank/DDBJ whole genome shotgun (WGS) entry which is preliminary data.</text>
</comment>
<organism evidence="1 2">
    <name type="scientific">Brachionus plicatilis</name>
    <name type="common">Marine rotifer</name>
    <name type="synonym">Brachionus muelleri</name>
    <dbReference type="NCBI Taxonomy" id="10195"/>
    <lineage>
        <taxon>Eukaryota</taxon>
        <taxon>Metazoa</taxon>
        <taxon>Spiralia</taxon>
        <taxon>Gnathifera</taxon>
        <taxon>Rotifera</taxon>
        <taxon>Eurotatoria</taxon>
        <taxon>Monogononta</taxon>
        <taxon>Pseudotrocha</taxon>
        <taxon>Ploima</taxon>
        <taxon>Brachionidae</taxon>
        <taxon>Brachionus</taxon>
    </lineage>
</organism>
<evidence type="ECO:0000313" key="1">
    <source>
        <dbReference type="EMBL" id="RNA08227.1"/>
    </source>
</evidence>
<gene>
    <name evidence="1" type="ORF">BpHYR1_003930</name>
</gene>
<name>A0A3M7Q9U0_BRAPC</name>
<protein>
    <submittedName>
        <fullName evidence="1">Uncharacterized protein</fullName>
    </submittedName>
</protein>
<keyword evidence="2" id="KW-1185">Reference proteome</keyword>
<dbReference type="AlphaFoldDB" id="A0A3M7Q9U0"/>